<sequence>MSYKAEFFDKLLENIRQLEGKLTADKENHLTRSIENTCYFAQALHDTFKDVGDVGMLLAMRASCDYSPINKK</sequence>
<gene>
    <name evidence="1" type="ORF">LCGC14_0572100</name>
</gene>
<proteinExistence type="predicted"/>
<comment type="caution">
    <text evidence="1">The sequence shown here is derived from an EMBL/GenBank/DDBJ whole genome shotgun (WGS) entry which is preliminary data.</text>
</comment>
<protein>
    <submittedName>
        <fullName evidence="1">Uncharacterized protein</fullName>
    </submittedName>
</protein>
<organism evidence="1">
    <name type="scientific">marine sediment metagenome</name>
    <dbReference type="NCBI Taxonomy" id="412755"/>
    <lineage>
        <taxon>unclassified sequences</taxon>
        <taxon>metagenomes</taxon>
        <taxon>ecological metagenomes</taxon>
    </lineage>
</organism>
<evidence type="ECO:0000313" key="1">
    <source>
        <dbReference type="EMBL" id="KKN56437.1"/>
    </source>
</evidence>
<dbReference type="AlphaFoldDB" id="A0A0F9S2I3"/>
<reference evidence="1" key="1">
    <citation type="journal article" date="2015" name="Nature">
        <title>Complex archaea that bridge the gap between prokaryotes and eukaryotes.</title>
        <authorList>
            <person name="Spang A."/>
            <person name="Saw J.H."/>
            <person name="Jorgensen S.L."/>
            <person name="Zaremba-Niedzwiedzka K."/>
            <person name="Martijn J."/>
            <person name="Lind A.E."/>
            <person name="van Eijk R."/>
            <person name="Schleper C."/>
            <person name="Guy L."/>
            <person name="Ettema T.J."/>
        </authorList>
    </citation>
    <scope>NUCLEOTIDE SEQUENCE</scope>
</reference>
<dbReference type="EMBL" id="LAZR01000843">
    <property type="protein sequence ID" value="KKN56437.1"/>
    <property type="molecule type" value="Genomic_DNA"/>
</dbReference>
<name>A0A0F9S2I3_9ZZZZ</name>
<accession>A0A0F9S2I3</accession>